<dbReference type="Proteomes" id="UP000321328">
    <property type="component" value="Unassembled WGS sequence"/>
</dbReference>
<accession>A0A511D6Z4</accession>
<evidence type="ECO:0000313" key="3">
    <source>
        <dbReference type="Proteomes" id="UP000321328"/>
    </source>
</evidence>
<proteinExistence type="predicted"/>
<dbReference type="AlphaFoldDB" id="A0A511D6Z4"/>
<evidence type="ECO:0000256" key="1">
    <source>
        <dbReference type="SAM" id="MobiDB-lite"/>
    </source>
</evidence>
<evidence type="ECO:0008006" key="4">
    <source>
        <dbReference type="Google" id="ProtNLM"/>
    </source>
</evidence>
<reference evidence="2 3" key="1">
    <citation type="submission" date="2019-07" db="EMBL/GenBank/DDBJ databases">
        <title>Whole genome shotgun sequence of Pseudonocardia asaccharolytica NBRC 16224.</title>
        <authorList>
            <person name="Hosoyama A."/>
            <person name="Uohara A."/>
            <person name="Ohji S."/>
            <person name="Ichikawa N."/>
        </authorList>
    </citation>
    <scope>NUCLEOTIDE SEQUENCE [LARGE SCALE GENOMIC DNA]</scope>
    <source>
        <strain evidence="2 3">NBRC 16224</strain>
    </source>
</reference>
<dbReference type="SUPFAM" id="SSF48452">
    <property type="entry name" value="TPR-like"/>
    <property type="match status" value="1"/>
</dbReference>
<dbReference type="RefSeq" id="WP_028931956.1">
    <property type="nucleotide sequence ID" value="NZ_AUII01000048.1"/>
</dbReference>
<comment type="caution">
    <text evidence="2">The sequence shown here is derived from an EMBL/GenBank/DDBJ whole genome shotgun (WGS) entry which is preliminary data.</text>
</comment>
<name>A0A511D6Z4_9PSEU</name>
<dbReference type="Gene3D" id="1.25.40.10">
    <property type="entry name" value="Tetratricopeptide repeat domain"/>
    <property type="match status" value="1"/>
</dbReference>
<keyword evidence="3" id="KW-1185">Reference proteome</keyword>
<gene>
    <name evidence="2" type="ORF">PA7_44030</name>
</gene>
<dbReference type="InterPro" id="IPR011990">
    <property type="entry name" value="TPR-like_helical_dom_sf"/>
</dbReference>
<protein>
    <recommendedName>
        <fullName evidence="4">MalT-like TPR region domain-containing protein</fullName>
    </recommendedName>
</protein>
<feature type="compositionally biased region" description="Pro residues" evidence="1">
    <location>
        <begin position="125"/>
        <end position="134"/>
    </location>
</feature>
<feature type="region of interest" description="Disordered" evidence="1">
    <location>
        <begin position="114"/>
        <end position="134"/>
    </location>
</feature>
<sequence>MLSWGAYVAGEIESSAGRREPAERHYLWAIDLARTSGATFLIGVATVGLLRVRAGAGRVHDALRGYRDMIDYFARTGNWTHLWVTLRNLADLLRRLGDNEPAARLVAAADRAPDAPADGLRGAAPSPPVVPGPPAPSRATVLEVARLGHRAEPEAIRTALTPVLRRTTCHRPKRCSTRRPWRR</sequence>
<dbReference type="STRING" id="1123024.GCA_000423625_04855"/>
<dbReference type="EMBL" id="BJVI01000077">
    <property type="protein sequence ID" value="GEL20566.1"/>
    <property type="molecule type" value="Genomic_DNA"/>
</dbReference>
<feature type="compositionally biased region" description="Low complexity" evidence="1">
    <location>
        <begin position="114"/>
        <end position="124"/>
    </location>
</feature>
<organism evidence="2 3">
    <name type="scientific">Pseudonocardia asaccharolytica DSM 44247 = NBRC 16224</name>
    <dbReference type="NCBI Taxonomy" id="1123024"/>
    <lineage>
        <taxon>Bacteria</taxon>
        <taxon>Bacillati</taxon>
        <taxon>Actinomycetota</taxon>
        <taxon>Actinomycetes</taxon>
        <taxon>Pseudonocardiales</taxon>
        <taxon>Pseudonocardiaceae</taxon>
        <taxon>Pseudonocardia</taxon>
    </lineage>
</organism>
<dbReference type="OrthoDB" id="9812579at2"/>
<evidence type="ECO:0000313" key="2">
    <source>
        <dbReference type="EMBL" id="GEL20566.1"/>
    </source>
</evidence>